<keyword evidence="1" id="KW-0812">Transmembrane</keyword>
<keyword evidence="1" id="KW-1133">Transmembrane helix</keyword>
<sequence>MGTETPVRDRPASLRYANSMAAASFIFGLVGILVFNVLFGPAAIVLGGLALLRGTTRRARARLGICLGAADLVMLAVLTSLDHTVSW</sequence>
<name>A0ABT1PAA8_9ACTN</name>
<feature type="transmembrane region" description="Helical" evidence="1">
    <location>
        <begin position="63"/>
        <end position="81"/>
    </location>
</feature>
<dbReference type="PANTHER" id="PTHR40040:SF1">
    <property type="entry name" value="MEMBRANE PROTEIN"/>
    <property type="match status" value="1"/>
</dbReference>
<dbReference type="Proteomes" id="UP001206206">
    <property type="component" value="Unassembled WGS sequence"/>
</dbReference>
<accession>A0ABT1PAA8</accession>
<keyword evidence="3" id="KW-1185">Reference proteome</keyword>
<reference evidence="2 3" key="1">
    <citation type="submission" date="2022-06" db="EMBL/GenBank/DDBJ databases">
        <title>Draft genome sequence of type strain Streptomyces rubrisoli DSM 42083.</title>
        <authorList>
            <person name="Duangmal K."/>
            <person name="Klaysubun C."/>
        </authorList>
    </citation>
    <scope>NUCLEOTIDE SEQUENCE [LARGE SCALE GENOMIC DNA]</scope>
    <source>
        <strain evidence="2 3">DSM 42083</strain>
    </source>
</reference>
<dbReference type="RefSeq" id="WP_255925717.1">
    <property type="nucleotide sequence ID" value="NZ_JANFNH010000004.1"/>
</dbReference>
<organism evidence="2 3">
    <name type="scientific">Streptantibioticus rubrisoli</name>
    <dbReference type="NCBI Taxonomy" id="1387313"/>
    <lineage>
        <taxon>Bacteria</taxon>
        <taxon>Bacillati</taxon>
        <taxon>Actinomycetota</taxon>
        <taxon>Actinomycetes</taxon>
        <taxon>Kitasatosporales</taxon>
        <taxon>Streptomycetaceae</taxon>
        <taxon>Streptantibioticus</taxon>
    </lineage>
</organism>
<evidence type="ECO:0000313" key="2">
    <source>
        <dbReference type="EMBL" id="MCQ4041716.1"/>
    </source>
</evidence>
<dbReference type="EMBL" id="JANFNH010000004">
    <property type="protein sequence ID" value="MCQ4041716.1"/>
    <property type="molecule type" value="Genomic_DNA"/>
</dbReference>
<evidence type="ECO:0000256" key="1">
    <source>
        <dbReference type="SAM" id="Phobius"/>
    </source>
</evidence>
<feature type="transmembrane region" description="Helical" evidence="1">
    <location>
        <begin position="20"/>
        <end position="51"/>
    </location>
</feature>
<comment type="caution">
    <text evidence="2">The sequence shown here is derived from an EMBL/GenBank/DDBJ whole genome shotgun (WGS) entry which is preliminary data.</text>
</comment>
<protein>
    <submittedName>
        <fullName evidence="2">DUF4190 domain-containing protein</fullName>
    </submittedName>
</protein>
<proteinExistence type="predicted"/>
<dbReference type="PANTHER" id="PTHR40040">
    <property type="entry name" value="SMALL HYDROPHOBIC PROTEIN-RELATED"/>
    <property type="match status" value="1"/>
</dbReference>
<dbReference type="InterPro" id="IPR055338">
    <property type="entry name" value="YqfX-like"/>
</dbReference>
<keyword evidence="1" id="KW-0472">Membrane</keyword>
<gene>
    <name evidence="2" type="ORF">NON19_06675</name>
</gene>
<evidence type="ECO:0000313" key="3">
    <source>
        <dbReference type="Proteomes" id="UP001206206"/>
    </source>
</evidence>